<evidence type="ECO:0000256" key="1">
    <source>
        <dbReference type="SAM" id="MobiDB-lite"/>
    </source>
</evidence>
<reference evidence="2 3" key="1">
    <citation type="submission" date="2017-12" db="EMBL/GenBank/DDBJ databases">
        <title>Sequencing, de novo assembly and annotation of complete genome of a new Thraustochytrid species, strain FCC1311.</title>
        <authorList>
            <person name="Sedici K."/>
            <person name="Godart F."/>
            <person name="Aiese Cigliano R."/>
            <person name="Sanseverino W."/>
            <person name="Barakat M."/>
            <person name="Ortet P."/>
            <person name="Marechal E."/>
            <person name="Cagnac O."/>
            <person name="Amato A."/>
        </authorList>
    </citation>
    <scope>NUCLEOTIDE SEQUENCE [LARGE SCALE GENOMIC DNA]</scope>
</reference>
<feature type="compositionally biased region" description="Low complexity" evidence="1">
    <location>
        <begin position="78"/>
        <end position="89"/>
    </location>
</feature>
<accession>A0A2R5GSA7</accession>
<organism evidence="2 3">
    <name type="scientific">Hondaea fermentalgiana</name>
    <dbReference type="NCBI Taxonomy" id="2315210"/>
    <lineage>
        <taxon>Eukaryota</taxon>
        <taxon>Sar</taxon>
        <taxon>Stramenopiles</taxon>
        <taxon>Bigyra</taxon>
        <taxon>Labyrinthulomycetes</taxon>
        <taxon>Thraustochytrida</taxon>
        <taxon>Thraustochytriidae</taxon>
        <taxon>Hondaea</taxon>
    </lineage>
</organism>
<keyword evidence="3" id="KW-1185">Reference proteome</keyword>
<feature type="compositionally biased region" description="Basic and acidic residues" evidence="1">
    <location>
        <begin position="300"/>
        <end position="315"/>
    </location>
</feature>
<dbReference type="Proteomes" id="UP000241890">
    <property type="component" value="Unassembled WGS sequence"/>
</dbReference>
<feature type="region of interest" description="Disordered" evidence="1">
    <location>
        <begin position="353"/>
        <end position="395"/>
    </location>
</feature>
<protein>
    <submittedName>
        <fullName evidence="2">Uncharacterized protein</fullName>
    </submittedName>
</protein>
<sequence length="426" mass="48203">MKRETEEMMLEKSAEELAALLDDMQPRGGDEDWKKRTESLVRTIADEINRMVAFSGTEGELTPEKPAVEECKSEGTRSESGSRFSTSSMSTLRLEAKVAAALEEDDSILSYLSSCSEARHGGDTLTQRSETSQATKAKTLTPYEIWKAARWRQTEAPVVKELTPKQVEALSERLYAHQITRDLRRQRAQDEALVEELASLDFRPRINKRSRKLARVKPIQERLQSIIQERETRLAQERQRLEEEEIAGCTGAPRINHTKRWKPRVSRRYIDAALEEARAPSTDLTFAPLMNVRSLQMAERASEEGRRQPIEEASPKRFAKAAAAAPPEPPFHPQINPRSRQIVREGPVHERLFQQSTASQSSRPATDLRLDEPPTCASAEGTRATGGAASPRSPRHMEVNEIPYVPMQHDFILQRLRSMGADVRYP</sequence>
<proteinExistence type="predicted"/>
<dbReference type="PANTHER" id="PTHR37028">
    <property type="entry name" value="UNNAMED PRODUCT-RELATED"/>
    <property type="match status" value="1"/>
</dbReference>
<gene>
    <name evidence="2" type="ORF">FCC1311_099532</name>
</gene>
<dbReference type="AlphaFoldDB" id="A0A2R5GSA7"/>
<evidence type="ECO:0000313" key="3">
    <source>
        <dbReference type="Proteomes" id="UP000241890"/>
    </source>
</evidence>
<dbReference type="InParanoid" id="A0A2R5GSA7"/>
<dbReference type="PANTHER" id="PTHR37028:SF4">
    <property type="entry name" value="ALMS MOTIF DOMAIN-CONTAINING PROTEIN"/>
    <property type="match status" value="1"/>
</dbReference>
<feature type="region of interest" description="Disordered" evidence="1">
    <location>
        <begin position="56"/>
        <end position="89"/>
    </location>
</feature>
<feature type="compositionally biased region" description="Polar residues" evidence="1">
    <location>
        <begin position="353"/>
        <end position="364"/>
    </location>
</feature>
<comment type="caution">
    <text evidence="2">The sequence shown here is derived from an EMBL/GenBank/DDBJ whole genome shotgun (WGS) entry which is preliminary data.</text>
</comment>
<name>A0A2R5GSA7_9STRA</name>
<feature type="region of interest" description="Disordered" evidence="1">
    <location>
        <begin position="297"/>
        <end position="337"/>
    </location>
</feature>
<dbReference type="EMBL" id="BEYU01000166">
    <property type="protein sequence ID" value="GBG33730.1"/>
    <property type="molecule type" value="Genomic_DNA"/>
</dbReference>
<evidence type="ECO:0000313" key="2">
    <source>
        <dbReference type="EMBL" id="GBG33730.1"/>
    </source>
</evidence>
<feature type="compositionally biased region" description="Basic and acidic residues" evidence="1">
    <location>
        <begin position="62"/>
        <end position="77"/>
    </location>
</feature>